<dbReference type="HOGENOM" id="CLU_030671_3_0_11"/>
<evidence type="ECO:0000313" key="3">
    <source>
        <dbReference type="Proteomes" id="UP000001444"/>
    </source>
</evidence>
<dbReference type="STRING" id="680198.SCAB_63371"/>
<dbReference type="RefSeq" id="WP_013003907.1">
    <property type="nucleotide sequence ID" value="NC_013929.1"/>
</dbReference>
<sequence length="349" mass="36609">MSEHSEDRNGNGGARHGDDGRSAGGEQWRIRFDAEVTFGNGGGLQTRGFLLDVPDPEIGDGALAELFVRHLGLLMVDEVRVTGREAVREPHKGSRGVPGTAGAAGTSLREAGGRRVVDLSHTIRHGMTTYPGLPGPEIGEHLTREASRAVYAPGTEFAIGRISMVSNTGTYIDSPFHRFGGGHDLAGLPIGTFADLDGVVVRVQDTGSRAVGREALLPYDVSGRAVLIHTGWDRHWGTDRYGHGHPYLTADAVALLTEQGAALVGIDSLNIDDTDDGTRPAHTGLLAAGIPVVEHLRGLEQLPPRGFRFHAAPPAVEGMGTFPVRAYAVLDDASGTDPAQAGPGPGLAG</sequence>
<feature type="region of interest" description="Disordered" evidence="1">
    <location>
        <begin position="1"/>
        <end position="24"/>
    </location>
</feature>
<name>C9ZCE7_STRSW</name>
<proteinExistence type="predicted"/>
<dbReference type="GeneID" id="24308664"/>
<dbReference type="SUPFAM" id="SSF102198">
    <property type="entry name" value="Putative cyclase"/>
    <property type="match status" value="1"/>
</dbReference>
<protein>
    <submittedName>
        <fullName evidence="2">Putative cyclase</fullName>
    </submittedName>
</protein>
<feature type="region of interest" description="Disordered" evidence="1">
    <location>
        <begin position="87"/>
        <end position="109"/>
    </location>
</feature>
<reference evidence="2 3" key="1">
    <citation type="journal article" date="2010" name="Mol. Plant Microbe Interact.">
        <title>Streptomyces scabies 87-22 contains a coronafacic acid-like biosynthetic cluster that contributes to plant-microbe interactions.</title>
        <authorList>
            <person name="Bignell D.R."/>
            <person name="Seipke R.F."/>
            <person name="Huguet-Tapia J.C."/>
            <person name="Chambers A.H."/>
            <person name="Parry R.J."/>
            <person name="Loria R."/>
        </authorList>
    </citation>
    <scope>NUCLEOTIDE SEQUENCE [LARGE SCALE GENOMIC DNA]</scope>
    <source>
        <strain evidence="2 3">87.22</strain>
    </source>
</reference>
<dbReference type="eggNOG" id="COG1878">
    <property type="taxonomic scope" value="Bacteria"/>
</dbReference>
<dbReference type="InterPro" id="IPR037175">
    <property type="entry name" value="KFase_sf"/>
</dbReference>
<dbReference type="Pfam" id="PF04199">
    <property type="entry name" value="Cyclase"/>
    <property type="match status" value="1"/>
</dbReference>
<evidence type="ECO:0000313" key="2">
    <source>
        <dbReference type="EMBL" id="CBG73347.1"/>
    </source>
</evidence>
<dbReference type="KEGG" id="scb:SCAB_63371"/>
<dbReference type="Gene3D" id="3.50.30.50">
    <property type="entry name" value="Putative cyclase"/>
    <property type="match status" value="1"/>
</dbReference>
<keyword evidence="3" id="KW-1185">Reference proteome</keyword>
<evidence type="ECO:0000256" key="1">
    <source>
        <dbReference type="SAM" id="MobiDB-lite"/>
    </source>
</evidence>
<dbReference type="EMBL" id="FN554889">
    <property type="protein sequence ID" value="CBG73347.1"/>
    <property type="molecule type" value="Genomic_DNA"/>
</dbReference>
<organism evidence="2 3">
    <name type="scientific">Streptomyces scabiei (strain 87.22)</name>
    <dbReference type="NCBI Taxonomy" id="680198"/>
    <lineage>
        <taxon>Bacteria</taxon>
        <taxon>Bacillati</taxon>
        <taxon>Actinomycetota</taxon>
        <taxon>Actinomycetes</taxon>
        <taxon>Kitasatosporales</taxon>
        <taxon>Streptomycetaceae</taxon>
        <taxon>Streptomyces</taxon>
    </lineage>
</organism>
<dbReference type="GO" id="GO:0004061">
    <property type="term" value="F:arylformamidase activity"/>
    <property type="evidence" value="ECO:0007669"/>
    <property type="project" value="InterPro"/>
</dbReference>
<dbReference type="GO" id="GO:0019441">
    <property type="term" value="P:L-tryptophan catabolic process to kynurenine"/>
    <property type="evidence" value="ECO:0007669"/>
    <property type="project" value="InterPro"/>
</dbReference>
<dbReference type="InterPro" id="IPR007325">
    <property type="entry name" value="KFase/CYL"/>
</dbReference>
<dbReference type="PANTHER" id="PTHR31118:SF32">
    <property type="entry name" value="KYNURENINE FORMAMIDASE"/>
    <property type="match status" value="1"/>
</dbReference>
<gene>
    <name evidence="2" type="ordered locus">SCAB_63371</name>
</gene>
<feature type="compositionally biased region" description="Basic and acidic residues" evidence="1">
    <location>
        <begin position="1"/>
        <end position="21"/>
    </location>
</feature>
<dbReference type="AlphaFoldDB" id="C9ZCE7"/>
<accession>C9ZCE7</accession>
<dbReference type="PANTHER" id="PTHR31118">
    <property type="entry name" value="CYCLASE-LIKE PROTEIN 2"/>
    <property type="match status" value="1"/>
</dbReference>
<dbReference type="Proteomes" id="UP000001444">
    <property type="component" value="Chromosome"/>
</dbReference>